<evidence type="ECO:0000256" key="3">
    <source>
        <dbReference type="ARBA" id="ARBA00022679"/>
    </source>
</evidence>
<keyword evidence="3 6" id="KW-0808">Transferase</keyword>
<proteinExistence type="inferred from homology"/>
<evidence type="ECO:0000256" key="2">
    <source>
        <dbReference type="ARBA" id="ARBA00022603"/>
    </source>
</evidence>
<gene>
    <name evidence="9" type="primary">RMS1</name>
    <name evidence="9" type="ORF">H2201_008119</name>
</gene>
<feature type="domain" description="SET" evidence="8">
    <location>
        <begin position="25"/>
        <end position="267"/>
    </location>
</feature>
<dbReference type="InterPro" id="IPR001214">
    <property type="entry name" value="SET_dom"/>
</dbReference>
<dbReference type="EC" id="2.1.1.-" evidence="6"/>
<dbReference type="EMBL" id="JAPDRL010000098">
    <property type="protein sequence ID" value="KAJ9657614.1"/>
    <property type="molecule type" value="Genomic_DNA"/>
</dbReference>
<reference evidence="9" key="1">
    <citation type="submission" date="2022-10" db="EMBL/GenBank/DDBJ databases">
        <title>Culturing micro-colonial fungi from biological soil crusts in the Mojave desert and describing Neophaeococcomyces mojavensis, and introducing the new genera and species Taxawa tesnikishii.</title>
        <authorList>
            <person name="Kurbessoian T."/>
            <person name="Stajich J.E."/>
        </authorList>
    </citation>
    <scope>NUCLEOTIDE SEQUENCE</scope>
    <source>
        <strain evidence="9">TK_1</strain>
    </source>
</reference>
<evidence type="ECO:0000256" key="6">
    <source>
        <dbReference type="PIRNR" id="PIRNR011771"/>
    </source>
</evidence>
<protein>
    <recommendedName>
        <fullName evidence="6">Ribosomal lysine N-methyltransferase 4</fullName>
        <ecNumber evidence="6">2.1.1.-</ecNumber>
    </recommendedName>
</protein>
<evidence type="ECO:0000256" key="1">
    <source>
        <dbReference type="ARBA" id="ARBA00004123"/>
    </source>
</evidence>
<dbReference type="Pfam" id="PF00856">
    <property type="entry name" value="SET"/>
    <property type="match status" value="1"/>
</dbReference>
<comment type="similarity">
    <text evidence="6">Belongs to the class V-like SAM-binding methyltransferase superfamily. Histone-lysine methyltransferase family. SETD6 subfamily.</text>
</comment>
<name>A0ABQ9NKE8_9PEZI</name>
<dbReference type="PROSITE" id="PS50280">
    <property type="entry name" value="SET"/>
    <property type="match status" value="1"/>
</dbReference>
<dbReference type="PIRSF" id="PIRSF011771">
    <property type="entry name" value="RMS1_SET"/>
    <property type="match status" value="1"/>
</dbReference>
<evidence type="ECO:0000256" key="7">
    <source>
        <dbReference type="SAM" id="MobiDB-lite"/>
    </source>
</evidence>
<keyword evidence="10" id="KW-1185">Reference proteome</keyword>
<dbReference type="InterPro" id="IPR046341">
    <property type="entry name" value="SET_dom_sf"/>
</dbReference>
<keyword evidence="4 6" id="KW-0949">S-adenosyl-L-methionine</keyword>
<feature type="compositionally biased region" description="Acidic residues" evidence="7">
    <location>
        <begin position="205"/>
        <end position="217"/>
    </location>
</feature>
<dbReference type="CDD" id="cd19178">
    <property type="entry name" value="SET_SETD6"/>
    <property type="match status" value="1"/>
</dbReference>
<dbReference type="InterPro" id="IPR036464">
    <property type="entry name" value="Rubisco_LSMT_subst-bd_sf"/>
</dbReference>
<comment type="function">
    <text evidence="6">S-adenosyl-L-methionine-dependent protein-lysine N-methyltransferase that monomethylates 60S ribosomal protein L42.</text>
</comment>
<dbReference type="SUPFAM" id="SSF82199">
    <property type="entry name" value="SET domain"/>
    <property type="match status" value="1"/>
</dbReference>
<dbReference type="InterPro" id="IPR044430">
    <property type="entry name" value="SETD6_SET"/>
</dbReference>
<evidence type="ECO:0000313" key="9">
    <source>
        <dbReference type="EMBL" id="KAJ9657614.1"/>
    </source>
</evidence>
<dbReference type="SUPFAM" id="SSF81822">
    <property type="entry name" value="RuBisCo LSMT C-terminal, substrate-binding domain"/>
    <property type="match status" value="1"/>
</dbReference>
<keyword evidence="5 6" id="KW-0539">Nucleus</keyword>
<dbReference type="InterPro" id="IPR011383">
    <property type="entry name" value="N-lys_methylase_SETD6"/>
</dbReference>
<evidence type="ECO:0000256" key="5">
    <source>
        <dbReference type="ARBA" id="ARBA00023242"/>
    </source>
</evidence>
<dbReference type="PANTHER" id="PTHR13271:SF34">
    <property type="entry name" value="N-LYSINE METHYLTRANSFERASE SETD6"/>
    <property type="match status" value="1"/>
</dbReference>
<organism evidence="9 10">
    <name type="scientific">Coniosporium apollinis</name>
    <dbReference type="NCBI Taxonomy" id="61459"/>
    <lineage>
        <taxon>Eukaryota</taxon>
        <taxon>Fungi</taxon>
        <taxon>Dikarya</taxon>
        <taxon>Ascomycota</taxon>
        <taxon>Pezizomycotina</taxon>
        <taxon>Dothideomycetes</taxon>
        <taxon>Dothideomycetes incertae sedis</taxon>
        <taxon>Coniosporium</taxon>
    </lineage>
</organism>
<evidence type="ECO:0000259" key="8">
    <source>
        <dbReference type="PROSITE" id="PS50280"/>
    </source>
</evidence>
<evidence type="ECO:0000313" key="10">
    <source>
        <dbReference type="Proteomes" id="UP001172684"/>
    </source>
</evidence>
<dbReference type="Gene3D" id="3.90.1420.10">
    <property type="entry name" value="Rubisco LSMT, substrate-binding domain"/>
    <property type="match status" value="1"/>
</dbReference>
<accession>A0ABQ9NKE8</accession>
<dbReference type="PANTHER" id="PTHR13271">
    <property type="entry name" value="UNCHARACTERIZED PUTATIVE METHYLTRANSFERASE"/>
    <property type="match status" value="1"/>
</dbReference>
<evidence type="ECO:0000256" key="4">
    <source>
        <dbReference type="ARBA" id="ARBA00022691"/>
    </source>
</evidence>
<dbReference type="Gene3D" id="3.90.1410.10">
    <property type="entry name" value="set domain protein methyltransferase, domain 1"/>
    <property type="match status" value="1"/>
</dbReference>
<dbReference type="InterPro" id="IPR015353">
    <property type="entry name" value="Rubisco_LSMT_subst-bd"/>
</dbReference>
<keyword evidence="2 6" id="KW-0489">Methyltransferase</keyword>
<dbReference type="InterPro" id="IPR050600">
    <property type="entry name" value="SETD3_SETD6_MTase"/>
</dbReference>
<dbReference type="Pfam" id="PF09273">
    <property type="entry name" value="Rubis-subs-bind"/>
    <property type="match status" value="1"/>
</dbReference>
<feature type="region of interest" description="Disordered" evidence="7">
    <location>
        <begin position="198"/>
        <end position="217"/>
    </location>
</feature>
<feature type="region of interest" description="Disordered" evidence="7">
    <location>
        <begin position="467"/>
        <end position="489"/>
    </location>
</feature>
<comment type="subcellular location">
    <subcellularLocation>
        <location evidence="1 6">Nucleus</location>
    </subcellularLocation>
</comment>
<sequence>MEDDFDARSEAFMAWLKQSGAEISEKIQLADLRTQHAGRGVVALHDIAEDEPLFTIPRSAMLTSANSSLAQTHPSLLSALPDPWLALTLAMLHEHLLGASSRWSPYFAILPTDFDTLMFWTDDELAELQASAVRHKIGKEAADAAFREHILPVVRQHRDVFFGAATGAPELPDAEILALAHRMGSTIMAYAFDMEPEGGSAGKEVDEEGYASEEEDEALPKGMVPLADMLNADADRNNAKLYYGTDVVEMKAIKAIKAGEEIFNDYGPLPRSDLLRRYGYVSERYAQWDVIEVPRAMVIDTARTANKLDDTAIEERAGYRLVDATLSYLDDHGILEEGYDITNWTTPDAREGFSDELIALVATLLLDDTEFARLKKKQKLPKTEKLTPEIASVLMEVVKKRAAEYPTSIVEDEGTDIGLSHEEFMQTMRNRFLRRKAMAVQVRLGEKKVLQKAEELLGEYLRSNNGTEATANKALERDGERPSKKRKVA</sequence>
<comment type="caution">
    <text evidence="9">The sequence shown here is derived from an EMBL/GenBank/DDBJ whole genome shotgun (WGS) entry which is preliminary data.</text>
</comment>
<dbReference type="Proteomes" id="UP001172684">
    <property type="component" value="Unassembled WGS sequence"/>
</dbReference>